<protein>
    <submittedName>
        <fullName evidence="2">Uncharacterized protein</fullName>
    </submittedName>
</protein>
<name>A0A498HJB8_MALDO</name>
<keyword evidence="3" id="KW-1185">Reference proteome</keyword>
<gene>
    <name evidence="2" type="ORF">DVH24_031386</name>
</gene>
<evidence type="ECO:0000313" key="2">
    <source>
        <dbReference type="EMBL" id="RXH69053.1"/>
    </source>
</evidence>
<feature type="region of interest" description="Disordered" evidence="1">
    <location>
        <begin position="25"/>
        <end position="62"/>
    </location>
</feature>
<proteinExistence type="predicted"/>
<organism evidence="2 3">
    <name type="scientific">Malus domestica</name>
    <name type="common">Apple</name>
    <name type="synonym">Pyrus malus</name>
    <dbReference type="NCBI Taxonomy" id="3750"/>
    <lineage>
        <taxon>Eukaryota</taxon>
        <taxon>Viridiplantae</taxon>
        <taxon>Streptophyta</taxon>
        <taxon>Embryophyta</taxon>
        <taxon>Tracheophyta</taxon>
        <taxon>Spermatophyta</taxon>
        <taxon>Magnoliopsida</taxon>
        <taxon>eudicotyledons</taxon>
        <taxon>Gunneridae</taxon>
        <taxon>Pentapetalae</taxon>
        <taxon>rosids</taxon>
        <taxon>fabids</taxon>
        <taxon>Rosales</taxon>
        <taxon>Rosaceae</taxon>
        <taxon>Amygdaloideae</taxon>
        <taxon>Maleae</taxon>
        <taxon>Malus</taxon>
    </lineage>
</organism>
<feature type="compositionally biased region" description="Basic and acidic residues" evidence="1">
    <location>
        <begin position="40"/>
        <end position="62"/>
    </location>
</feature>
<comment type="caution">
    <text evidence="2">The sequence shown here is derived from an EMBL/GenBank/DDBJ whole genome shotgun (WGS) entry which is preliminary data.</text>
</comment>
<evidence type="ECO:0000256" key="1">
    <source>
        <dbReference type="SAM" id="MobiDB-lite"/>
    </source>
</evidence>
<dbReference type="EMBL" id="RDQH01000343">
    <property type="protein sequence ID" value="RXH69053.1"/>
    <property type="molecule type" value="Genomic_DNA"/>
</dbReference>
<evidence type="ECO:0000313" key="3">
    <source>
        <dbReference type="Proteomes" id="UP000290289"/>
    </source>
</evidence>
<dbReference type="Proteomes" id="UP000290289">
    <property type="component" value="Chromosome 17"/>
</dbReference>
<sequence>MVLLIYQKLTRWFVSCVEIMMGRDGMGRDRIGQDGTGWDGTEREQRCHPMETRREKKETEKL</sequence>
<dbReference type="AlphaFoldDB" id="A0A498HJB8"/>
<accession>A0A498HJB8</accession>
<reference evidence="2 3" key="1">
    <citation type="submission" date="2018-10" db="EMBL/GenBank/DDBJ databases">
        <title>A high-quality apple genome assembly.</title>
        <authorList>
            <person name="Hu J."/>
        </authorList>
    </citation>
    <scope>NUCLEOTIDE SEQUENCE [LARGE SCALE GENOMIC DNA]</scope>
    <source>
        <strain evidence="3">cv. HFTH1</strain>
        <tissue evidence="2">Young leaf</tissue>
    </source>
</reference>